<dbReference type="InterPro" id="IPR010451">
    <property type="entry name" value="Acetoacetate_decarboxylase"/>
</dbReference>
<evidence type="ECO:0000313" key="2">
    <source>
        <dbReference type="EMBL" id="CAB4988642.1"/>
    </source>
</evidence>
<dbReference type="EMBL" id="CAFBOU010000024">
    <property type="protein sequence ID" value="CAB4988642.1"/>
    <property type="molecule type" value="Genomic_DNA"/>
</dbReference>
<gene>
    <name evidence="1" type="ORF">UFOPK2928_00232</name>
    <name evidence="2" type="ORF">UFOPK4010_00452</name>
</gene>
<dbReference type="EMBL" id="CAEZZY010000013">
    <property type="protein sequence ID" value="CAB4772386.1"/>
    <property type="molecule type" value="Genomic_DNA"/>
</dbReference>
<evidence type="ECO:0000313" key="1">
    <source>
        <dbReference type="EMBL" id="CAB4772386.1"/>
    </source>
</evidence>
<dbReference type="Pfam" id="PF06314">
    <property type="entry name" value="ADC"/>
    <property type="match status" value="1"/>
</dbReference>
<dbReference type="GO" id="GO:0016829">
    <property type="term" value="F:lyase activity"/>
    <property type="evidence" value="ECO:0007669"/>
    <property type="project" value="InterPro"/>
</dbReference>
<dbReference type="AlphaFoldDB" id="A0A6J6VLF3"/>
<sequence length="259" mass="28700">MSGKPHFPNPWPAPQHLWADPPWILSGTSITAWFEVDAKAVANVVSPAFKSLSGETGVITRLRYYDIKFEPRDGTPEFKKKFSGGFKEAVVAFKGSIADIDGEFSAFMWTDDDTYIGWGREIFGWPLIRSEFTLQGKAWDASSKEQTQCRVQSSDFDLTLTMDDDSAVEQAIGKGPNWLTPRRVIFPAGDEPDRHDLNVVVPTIIEPGNFYVHKGAVNFDVKSGSIIEGLNPLTTPVIHRHANFKICVGDNVKTVQGIG</sequence>
<name>A0A6J6VLF3_9ZZZZ</name>
<protein>
    <submittedName>
        <fullName evidence="1">Unannotated protein</fullName>
    </submittedName>
</protein>
<proteinExistence type="predicted"/>
<reference evidence="1" key="1">
    <citation type="submission" date="2020-05" db="EMBL/GenBank/DDBJ databases">
        <authorList>
            <person name="Chiriac C."/>
            <person name="Salcher M."/>
            <person name="Ghai R."/>
            <person name="Kavagutti S V."/>
        </authorList>
    </citation>
    <scope>NUCLEOTIDE SEQUENCE</scope>
</reference>
<accession>A0A6J6VLF3</accession>
<organism evidence="1">
    <name type="scientific">freshwater metagenome</name>
    <dbReference type="NCBI Taxonomy" id="449393"/>
    <lineage>
        <taxon>unclassified sequences</taxon>
        <taxon>metagenomes</taxon>
        <taxon>ecological metagenomes</taxon>
    </lineage>
</organism>
<dbReference type="InterPro" id="IPR023375">
    <property type="entry name" value="ADC_dom_sf"/>
</dbReference>
<dbReference type="SUPFAM" id="SSF160104">
    <property type="entry name" value="Acetoacetate decarboxylase-like"/>
    <property type="match status" value="1"/>
</dbReference>
<dbReference type="Gene3D" id="2.40.400.10">
    <property type="entry name" value="Acetoacetate decarboxylase-like"/>
    <property type="match status" value="1"/>
</dbReference>